<evidence type="ECO:0000256" key="1">
    <source>
        <dbReference type="SAM" id="Phobius"/>
    </source>
</evidence>
<keyword evidence="1" id="KW-0812">Transmembrane</keyword>
<dbReference type="InterPro" id="IPR009200">
    <property type="entry name" value="DUF1269_membrane"/>
</dbReference>
<sequence length="169" mass="17883">MADLIVVGFNTEDGASLARFECFKLQKEYLLDLEDAVVVRRTADGKVHLDQSVNLTALGFSSGLAMGAFWGTLLGLIFLNPLAGFVAGSVAGAGAGALDGKLSDYGISDDFIKQVGATLKNGTSALFILVRKAQPEKVIEDLRYMGGHPHILQTSLSPEAEAKLRSLIG</sequence>
<gene>
    <name evidence="2" type="ORF">SRCM100623_00650</name>
</gene>
<protein>
    <recommendedName>
        <fullName evidence="4">DUF1269 domain-containing protein</fullName>
    </recommendedName>
</protein>
<comment type="caution">
    <text evidence="2">The sequence shown here is derived from an EMBL/GenBank/DDBJ whole genome shotgun (WGS) entry which is preliminary data.</text>
</comment>
<evidence type="ECO:0000313" key="2">
    <source>
        <dbReference type="EMBL" id="OAZ74291.1"/>
    </source>
</evidence>
<keyword evidence="1" id="KW-1133">Transmembrane helix</keyword>
<dbReference type="Pfam" id="PF06897">
    <property type="entry name" value="DUF1269"/>
    <property type="match status" value="1"/>
</dbReference>
<dbReference type="Proteomes" id="UP000093796">
    <property type="component" value="Unassembled WGS sequence"/>
</dbReference>
<dbReference type="EMBL" id="LYUD01000066">
    <property type="protein sequence ID" value="OAZ74291.1"/>
    <property type="molecule type" value="Genomic_DNA"/>
</dbReference>
<dbReference type="PATRIC" id="fig|438.15.peg.748"/>
<reference evidence="2 3" key="1">
    <citation type="submission" date="2016-05" db="EMBL/GenBank/DDBJ databases">
        <title>Genome sequencing of Acetobacter pasteurianus strain SRCM100623.</title>
        <authorList>
            <person name="Song Y.R."/>
        </authorList>
    </citation>
    <scope>NUCLEOTIDE SEQUENCE [LARGE SCALE GENOMIC DNA]</scope>
    <source>
        <strain evidence="2 3">SRCM100623</strain>
    </source>
</reference>
<dbReference type="AlphaFoldDB" id="A0A1A0DHG7"/>
<name>A0A1A0DHG7_ACEPA</name>
<accession>A0A1A0DHG7</accession>
<dbReference type="RefSeq" id="WP_064775964.1">
    <property type="nucleotide sequence ID" value="NZ_LYUD01000066.1"/>
</dbReference>
<keyword evidence="1" id="KW-0472">Membrane</keyword>
<proteinExistence type="predicted"/>
<organism evidence="2 3">
    <name type="scientific">Acetobacter pasteurianus</name>
    <name type="common">Acetobacter turbidans</name>
    <dbReference type="NCBI Taxonomy" id="438"/>
    <lineage>
        <taxon>Bacteria</taxon>
        <taxon>Pseudomonadati</taxon>
        <taxon>Pseudomonadota</taxon>
        <taxon>Alphaproteobacteria</taxon>
        <taxon>Acetobacterales</taxon>
        <taxon>Acetobacteraceae</taxon>
        <taxon>Acetobacter</taxon>
    </lineage>
</organism>
<dbReference type="OrthoDB" id="275223at2"/>
<feature type="transmembrane region" description="Helical" evidence="1">
    <location>
        <begin position="57"/>
        <end position="79"/>
    </location>
</feature>
<evidence type="ECO:0008006" key="4">
    <source>
        <dbReference type="Google" id="ProtNLM"/>
    </source>
</evidence>
<evidence type="ECO:0000313" key="3">
    <source>
        <dbReference type="Proteomes" id="UP000093796"/>
    </source>
</evidence>